<evidence type="ECO:0000256" key="5">
    <source>
        <dbReference type="ARBA" id="ARBA00022679"/>
    </source>
</evidence>
<dbReference type="Proteomes" id="UP001190491">
    <property type="component" value="Unassembled WGS sequence"/>
</dbReference>
<proteinExistence type="inferred from homology"/>
<comment type="caution">
    <text evidence="13">Lacks conserved residue(s) required for the propagation of feature annotation.</text>
</comment>
<evidence type="ECO:0000259" key="14">
    <source>
        <dbReference type="Pfam" id="PF00275"/>
    </source>
</evidence>
<reference evidence="15 17" key="1">
    <citation type="submission" date="2023-07" db="EMBL/GenBank/DDBJ databases">
        <authorList>
            <person name="Peeters C."/>
        </authorList>
    </citation>
    <scope>NUCLEOTIDE SEQUENCE</scope>
    <source>
        <strain evidence="16 17">LMG 32965</strain>
        <strain evidence="15">R-77567</strain>
    </source>
</reference>
<evidence type="ECO:0000256" key="1">
    <source>
        <dbReference type="ARBA" id="ARBA00004496"/>
    </source>
</evidence>
<feature type="active site" description="Proton donor" evidence="13">
    <location>
        <position position="149"/>
    </location>
</feature>
<evidence type="ECO:0000256" key="12">
    <source>
        <dbReference type="ARBA" id="ARBA00047527"/>
    </source>
</evidence>
<dbReference type="InterPro" id="IPR013792">
    <property type="entry name" value="RNA3'P_cycl/enolpyr_Trfase_a/b"/>
</dbReference>
<comment type="catalytic activity">
    <reaction evidence="12 13">
        <text>phosphoenolpyruvate + UDP-N-acetyl-alpha-D-glucosamine = UDP-N-acetyl-3-O-(1-carboxyvinyl)-alpha-D-glucosamine + phosphate</text>
        <dbReference type="Rhea" id="RHEA:18681"/>
        <dbReference type="ChEBI" id="CHEBI:43474"/>
        <dbReference type="ChEBI" id="CHEBI:57705"/>
        <dbReference type="ChEBI" id="CHEBI:58702"/>
        <dbReference type="ChEBI" id="CHEBI:68483"/>
        <dbReference type="EC" id="2.5.1.7"/>
    </reaction>
</comment>
<keyword evidence="10 13" id="KW-0670">Pyruvate</keyword>
<evidence type="ECO:0000256" key="8">
    <source>
        <dbReference type="ARBA" id="ARBA00023306"/>
    </source>
</evidence>
<comment type="similarity">
    <text evidence="11 13">Belongs to the EPSP synthase family. MurA subfamily.</text>
</comment>
<sequence length="454" mass="48117">MAELDPTPVTVSTDSDLALAERPSHSDRRDVSLMDKLLIEGNGPLSGEIRVSGAKNAALPIMCAALLTAEPLALSNVPNLQDVRTMLKLLRQMGVEGVLDGHNLTLDAATIHTPEASYDLVKTMRASILVLGPLLARFGHARVSLPGGCGIGARPVDQHIKGLQLMGAEIVIEHGYIEAKLADGAKRLRGARIVTDMVTVTGTENLLMAAALADGETVLENAAREPEVTDLANLLVKMGARIDGIGTDRLVIQGVEALHGAAHTVIADRIEAGTFLCAVAAAGGDVTLRGVPPGILDAVLDKLREAGVTLTTGDDWIRVQMTGRPKAVSFRTSEYPAFPTDMQAQFMMLNAIAEGSATVTETIFENRFMHVQELNRLGANIVIDGKTAVVTGVEQLSGATVMATDLRASASLVIAGLIAQGETLVDRIYHLDRGYDRIEDKLSAVGAKIRRIQA</sequence>
<dbReference type="NCBIfam" id="TIGR01072">
    <property type="entry name" value="murA"/>
    <property type="match status" value="1"/>
</dbReference>
<keyword evidence="5 13" id="KW-0808">Transferase</keyword>
<name>A0AAD2C3L1_9RALS</name>
<dbReference type="EMBL" id="CAUDKO010000007">
    <property type="protein sequence ID" value="CAJ0881900.1"/>
    <property type="molecule type" value="Genomic_DNA"/>
</dbReference>
<dbReference type="NCBIfam" id="NF006873">
    <property type="entry name" value="PRK09369.1"/>
    <property type="match status" value="1"/>
</dbReference>
<dbReference type="SUPFAM" id="SSF55205">
    <property type="entry name" value="EPT/RTPC-like"/>
    <property type="match status" value="1"/>
</dbReference>
<evidence type="ECO:0000256" key="3">
    <source>
        <dbReference type="ARBA" id="ARBA00022490"/>
    </source>
</evidence>
<evidence type="ECO:0000256" key="11">
    <source>
        <dbReference type="ARBA" id="ARBA00038367"/>
    </source>
</evidence>
<dbReference type="AlphaFoldDB" id="A0AAD2C3L1"/>
<keyword evidence="7 13" id="KW-0573">Peptidoglycan synthesis</keyword>
<dbReference type="CDD" id="cd01555">
    <property type="entry name" value="UdpNAET"/>
    <property type="match status" value="1"/>
</dbReference>
<dbReference type="InterPro" id="IPR001986">
    <property type="entry name" value="Enolpyruvate_Tfrase_dom"/>
</dbReference>
<accession>A0AAD2C3L1</accession>
<feature type="binding site" evidence="13">
    <location>
        <position position="341"/>
    </location>
    <ligand>
        <name>UDP-N-acetyl-alpha-D-glucosamine</name>
        <dbReference type="ChEBI" id="CHEBI:57705"/>
    </ligand>
</feature>
<dbReference type="Gene3D" id="3.65.10.10">
    <property type="entry name" value="Enolpyruvate transferase domain"/>
    <property type="match status" value="2"/>
</dbReference>
<dbReference type="Proteomes" id="UP001189792">
    <property type="component" value="Unassembled WGS sequence"/>
</dbReference>
<evidence type="ECO:0000313" key="15">
    <source>
        <dbReference type="EMBL" id="CAJ0881900.1"/>
    </source>
</evidence>
<feature type="domain" description="Enolpyruvate transferase" evidence="14">
    <location>
        <begin position="40"/>
        <end position="442"/>
    </location>
</feature>
<dbReference type="GO" id="GO:0005737">
    <property type="term" value="C:cytoplasm"/>
    <property type="evidence" value="ECO:0007669"/>
    <property type="project" value="UniProtKB-SubCell"/>
</dbReference>
<keyword evidence="9 13" id="KW-0961">Cell wall biogenesis/degradation</keyword>
<dbReference type="InterPro" id="IPR036968">
    <property type="entry name" value="Enolpyruvate_Tfrase_sf"/>
</dbReference>
<comment type="pathway">
    <text evidence="2 13">Cell wall biogenesis; peptidoglycan biosynthesis.</text>
</comment>
<dbReference type="FunFam" id="3.65.10.10:FF:000002">
    <property type="entry name" value="UDP-N-acetylglucosamine 1-carboxyvinyltransferase"/>
    <property type="match status" value="1"/>
</dbReference>
<keyword evidence="4 13" id="KW-0132">Cell division</keyword>
<dbReference type="InterPro" id="IPR005750">
    <property type="entry name" value="UDP_GlcNAc_COvinyl_MurA"/>
</dbReference>
<dbReference type="PANTHER" id="PTHR43783:SF1">
    <property type="entry name" value="UDP-N-ACETYLGLUCOSAMINE 1-CARBOXYVINYLTRANSFERASE"/>
    <property type="match status" value="1"/>
</dbReference>
<dbReference type="HAMAP" id="MF_00111">
    <property type="entry name" value="MurA"/>
    <property type="match status" value="1"/>
</dbReference>
<evidence type="ECO:0000256" key="13">
    <source>
        <dbReference type="HAMAP-Rule" id="MF_00111"/>
    </source>
</evidence>
<feature type="modified residue" description="2-(S-cysteinyl)pyruvic acid O-phosphothioketal" evidence="13">
    <location>
        <position position="149"/>
    </location>
</feature>
<dbReference type="EC" id="2.5.1.7" evidence="13"/>
<protein>
    <recommendedName>
        <fullName evidence="13">UDP-N-acetylglucosamine 1-carboxyvinyltransferase</fullName>
        <ecNumber evidence="13">2.5.1.7</ecNumber>
    </recommendedName>
    <alternativeName>
        <fullName evidence="13">Enoylpyruvate transferase</fullName>
    </alternativeName>
    <alternativeName>
        <fullName evidence="13">UDP-N-acetylglucosamine enolpyruvyl transferase</fullName>
        <shortName evidence="13">EPT</shortName>
    </alternativeName>
</protein>
<keyword evidence="6 13" id="KW-0133">Cell shape</keyword>
<gene>
    <name evidence="13 15" type="primary">murA</name>
    <name evidence="16" type="ORF">R77564_03629</name>
    <name evidence="15" type="ORF">R77567_03432</name>
</gene>
<evidence type="ECO:0000313" key="17">
    <source>
        <dbReference type="Proteomes" id="UP001189792"/>
    </source>
</evidence>
<evidence type="ECO:0000256" key="10">
    <source>
        <dbReference type="ARBA" id="ARBA00023317"/>
    </source>
</evidence>
<evidence type="ECO:0000256" key="9">
    <source>
        <dbReference type="ARBA" id="ARBA00023316"/>
    </source>
</evidence>
<comment type="subcellular location">
    <subcellularLocation>
        <location evidence="1 13">Cytoplasm</location>
    </subcellularLocation>
</comment>
<evidence type="ECO:0000256" key="4">
    <source>
        <dbReference type="ARBA" id="ARBA00022618"/>
    </source>
</evidence>
<feature type="binding site" evidence="13">
    <location>
        <begin position="55"/>
        <end position="56"/>
    </location>
    <ligand>
        <name>phosphoenolpyruvate</name>
        <dbReference type="ChEBI" id="CHEBI:58702"/>
    </ligand>
</feature>
<dbReference type="PANTHER" id="PTHR43783">
    <property type="entry name" value="UDP-N-ACETYLGLUCOSAMINE 1-CARBOXYVINYLTRANSFERASE"/>
    <property type="match status" value="1"/>
</dbReference>
<dbReference type="GO" id="GO:0051301">
    <property type="term" value="P:cell division"/>
    <property type="evidence" value="ECO:0007669"/>
    <property type="project" value="UniProtKB-KW"/>
</dbReference>
<organism evidence="15 18">
    <name type="scientific">Ralstonia flatus</name>
    <dbReference type="NCBI Taxonomy" id="3058601"/>
    <lineage>
        <taxon>Bacteria</taxon>
        <taxon>Pseudomonadati</taxon>
        <taxon>Pseudomonadota</taxon>
        <taxon>Betaproteobacteria</taxon>
        <taxon>Burkholderiales</taxon>
        <taxon>Burkholderiaceae</taxon>
        <taxon>Ralstonia</taxon>
    </lineage>
</organism>
<keyword evidence="8 13" id="KW-0131">Cell cycle</keyword>
<evidence type="ECO:0000256" key="6">
    <source>
        <dbReference type="ARBA" id="ARBA00022960"/>
    </source>
</evidence>
<feature type="binding site" evidence="13">
    <location>
        <begin position="154"/>
        <end position="158"/>
    </location>
    <ligand>
        <name>UDP-N-acetyl-alpha-D-glucosamine</name>
        <dbReference type="ChEBI" id="CHEBI:57705"/>
    </ligand>
</feature>
<evidence type="ECO:0000256" key="2">
    <source>
        <dbReference type="ARBA" id="ARBA00004752"/>
    </source>
</evidence>
<dbReference type="InterPro" id="IPR050068">
    <property type="entry name" value="MurA_subfamily"/>
</dbReference>
<comment type="function">
    <text evidence="13">Cell wall formation. Adds enolpyruvyl to UDP-N-acetylglucosamine.</text>
</comment>
<evidence type="ECO:0000313" key="18">
    <source>
        <dbReference type="Proteomes" id="UP001190491"/>
    </source>
</evidence>
<dbReference type="GO" id="GO:0008760">
    <property type="term" value="F:UDP-N-acetylglucosamine 1-carboxyvinyltransferase activity"/>
    <property type="evidence" value="ECO:0007669"/>
    <property type="project" value="UniProtKB-UniRule"/>
</dbReference>
<keyword evidence="17" id="KW-1185">Reference proteome</keyword>
<comment type="caution">
    <text evidence="15">The sequence shown here is derived from an EMBL/GenBank/DDBJ whole genome shotgun (WGS) entry which is preliminary data.</text>
</comment>
<dbReference type="GO" id="GO:0019277">
    <property type="term" value="P:UDP-N-acetylgalactosamine biosynthetic process"/>
    <property type="evidence" value="ECO:0007669"/>
    <property type="project" value="InterPro"/>
</dbReference>
<dbReference type="GO" id="GO:0071555">
    <property type="term" value="P:cell wall organization"/>
    <property type="evidence" value="ECO:0007669"/>
    <property type="project" value="UniProtKB-KW"/>
</dbReference>
<dbReference type="EMBL" id="CAUDLI010000008">
    <property type="protein sequence ID" value="CAJ0892435.1"/>
    <property type="molecule type" value="Genomic_DNA"/>
</dbReference>
<dbReference type="Pfam" id="PF00275">
    <property type="entry name" value="EPSP_synthase"/>
    <property type="match status" value="1"/>
</dbReference>
<feature type="binding site" evidence="13">
    <location>
        <position position="125"/>
    </location>
    <ligand>
        <name>UDP-N-acetyl-alpha-D-glucosamine</name>
        <dbReference type="ChEBI" id="CHEBI:57705"/>
    </ligand>
</feature>
<evidence type="ECO:0000313" key="16">
    <source>
        <dbReference type="EMBL" id="CAJ0892435.1"/>
    </source>
</evidence>
<dbReference type="GO" id="GO:0008360">
    <property type="term" value="P:regulation of cell shape"/>
    <property type="evidence" value="ECO:0007669"/>
    <property type="project" value="UniProtKB-KW"/>
</dbReference>
<feature type="binding site" evidence="13">
    <location>
        <position position="363"/>
    </location>
    <ligand>
        <name>UDP-N-acetyl-alpha-D-glucosamine</name>
        <dbReference type="ChEBI" id="CHEBI:57705"/>
    </ligand>
</feature>
<evidence type="ECO:0000256" key="7">
    <source>
        <dbReference type="ARBA" id="ARBA00022984"/>
    </source>
</evidence>
<dbReference type="GO" id="GO:0009252">
    <property type="term" value="P:peptidoglycan biosynthetic process"/>
    <property type="evidence" value="ECO:0007669"/>
    <property type="project" value="UniProtKB-UniRule"/>
</dbReference>
<keyword evidence="3 13" id="KW-0963">Cytoplasm</keyword>